<dbReference type="GO" id="GO:1901379">
    <property type="term" value="P:regulation of potassium ion transmembrane transport"/>
    <property type="evidence" value="ECO:0007669"/>
    <property type="project" value="TreeGrafter"/>
</dbReference>
<comment type="catalytic activity">
    <reaction evidence="16">
        <text>a secondary alcohol + NADP(+) = a ketone + NADPH + H(+)</text>
        <dbReference type="Rhea" id="RHEA:19257"/>
        <dbReference type="ChEBI" id="CHEBI:15378"/>
        <dbReference type="ChEBI" id="CHEBI:17087"/>
        <dbReference type="ChEBI" id="CHEBI:35681"/>
        <dbReference type="ChEBI" id="CHEBI:57783"/>
        <dbReference type="ChEBI" id="CHEBI:58349"/>
    </reaction>
    <physiologicalReaction direction="right-to-left" evidence="16">
        <dbReference type="Rhea" id="RHEA:19259"/>
    </physiologicalReaction>
</comment>
<evidence type="ECO:0000313" key="21">
    <source>
        <dbReference type="Proteomes" id="UP001166674"/>
    </source>
</evidence>
<dbReference type="SUPFAM" id="SSF51430">
    <property type="entry name" value="NAD(P)-linked oxidoreductase"/>
    <property type="match status" value="1"/>
</dbReference>
<dbReference type="GO" id="GO:0008076">
    <property type="term" value="C:voltage-gated potassium channel complex"/>
    <property type="evidence" value="ECO:0007669"/>
    <property type="project" value="TreeGrafter"/>
</dbReference>
<dbReference type="Gene3D" id="3.20.20.100">
    <property type="entry name" value="NADP-dependent oxidoreductase domain"/>
    <property type="match status" value="1"/>
</dbReference>
<evidence type="ECO:0000256" key="3">
    <source>
        <dbReference type="ARBA" id="ARBA00006515"/>
    </source>
</evidence>
<dbReference type="NCBIfam" id="TIGR01293">
    <property type="entry name" value="Kv_beta"/>
    <property type="match status" value="1"/>
</dbReference>
<keyword evidence="6" id="KW-1003">Cell membrane</keyword>
<evidence type="ECO:0000256" key="11">
    <source>
        <dbReference type="ARBA" id="ARBA00023002"/>
    </source>
</evidence>
<evidence type="ECO:0000256" key="7">
    <source>
        <dbReference type="ARBA" id="ARBA00022490"/>
    </source>
</evidence>
<dbReference type="FunFam" id="3.20.20.100:FF:000001">
    <property type="entry name" value="voltage-gated potassium channel subunit beta-2 isoform X2"/>
    <property type="match status" value="1"/>
</dbReference>
<sequence length="499" mass="55762">MLSMTYSESLRSVSSRCHSDWALHPVRQTDTLELQRLREVRAAAQARNMESFLRMHGLSLDSCTAQRTGMKYRKSRDLPVVRRHPSFSSHSSTSLTQGTHQHRPQTGERSEAPGLLGSQLLSTRETVVPSLNACPEDQVSTHKGRAHTEQHGTCAAPTQPYSLRSAPLDGVRLPGRLSNLSLYFLLGTWVTFGGQITDEMAEQLMTLAYDNGINLFDTAEVYAAGKAEVVLGSIIKKKGWRRSSLVITTKIFWGGKAETERGLSRKHIIEGLKASLERLQLEYVDVVFANRPDPNTPMEETVRAMTHVINQGMAMYWGTSRWSSMEIMEAYSVARQFNLIPPICEQAEYHMFQREKVEVQLPELFHKIGVGAMTWSPLACGIVSGKYDSGIPPYSRASLKGYQWLKDKILSEEGRRQQAKLKELQAIAERLGCTLPQLAIAWCLRNEGVSSVLLGASNAEQLMENIGAIQVLPKLSSSIIHEIDSILGNKPYSKKDYRS</sequence>
<comment type="subcellular location">
    <subcellularLocation>
        <location evidence="1">Cell membrane</location>
        <topology evidence="1">Peripheral membrane protein</topology>
        <orientation evidence="1">Cytoplasmic side</orientation>
    </subcellularLocation>
    <subcellularLocation>
        <location evidence="2">Cytoplasm</location>
    </subcellularLocation>
</comment>
<protein>
    <recommendedName>
        <fullName evidence="4">Voltage-gated potassium channel subunit beta-1</fullName>
    </recommendedName>
    <alternativeName>
        <fullName evidence="14">K(+) channel subunit beta-1</fullName>
    </alternativeName>
    <alternativeName>
        <fullName evidence="15">Kv-beta-1</fullName>
    </alternativeName>
</protein>
<dbReference type="GO" id="GO:0044325">
    <property type="term" value="F:transmembrane transporter binding"/>
    <property type="evidence" value="ECO:0007669"/>
    <property type="project" value="TreeGrafter"/>
</dbReference>
<dbReference type="GO" id="GO:0005249">
    <property type="term" value="F:voltage-gated potassium channel activity"/>
    <property type="evidence" value="ECO:0007669"/>
    <property type="project" value="InterPro"/>
</dbReference>
<keyword evidence="8" id="KW-0633">Potassium transport</keyword>
<dbReference type="PRINTS" id="PR01578">
    <property type="entry name" value="KCNAB1CHANEL"/>
</dbReference>
<dbReference type="GO" id="GO:0005737">
    <property type="term" value="C:cytoplasm"/>
    <property type="evidence" value="ECO:0007669"/>
    <property type="project" value="UniProtKB-SubCell"/>
</dbReference>
<dbReference type="GO" id="GO:0098900">
    <property type="term" value="P:regulation of action potential"/>
    <property type="evidence" value="ECO:0007669"/>
    <property type="project" value="TreeGrafter"/>
</dbReference>
<name>A0AA41SW96_SCICA</name>
<dbReference type="Pfam" id="PF00248">
    <property type="entry name" value="Aldo_ket_red"/>
    <property type="match status" value="1"/>
</dbReference>
<dbReference type="GO" id="GO:0016491">
    <property type="term" value="F:oxidoreductase activity"/>
    <property type="evidence" value="ECO:0007669"/>
    <property type="project" value="UniProtKB-KW"/>
</dbReference>
<accession>A0AA41SW96</accession>
<keyword evidence="9" id="KW-0521">NADP</keyword>
<dbReference type="Proteomes" id="UP001166674">
    <property type="component" value="Unassembled WGS sequence"/>
</dbReference>
<evidence type="ECO:0000256" key="4">
    <source>
        <dbReference type="ARBA" id="ARBA00013314"/>
    </source>
</evidence>
<dbReference type="GO" id="GO:0015459">
    <property type="term" value="F:potassium channel regulator activity"/>
    <property type="evidence" value="ECO:0007669"/>
    <property type="project" value="TreeGrafter"/>
</dbReference>
<evidence type="ECO:0000256" key="17">
    <source>
        <dbReference type="ARBA" id="ARBA00048943"/>
    </source>
</evidence>
<evidence type="ECO:0000256" key="12">
    <source>
        <dbReference type="ARBA" id="ARBA00023065"/>
    </source>
</evidence>
<organism evidence="20 21">
    <name type="scientific">Sciurus carolinensis</name>
    <name type="common">Eastern gray squirrel</name>
    <dbReference type="NCBI Taxonomy" id="30640"/>
    <lineage>
        <taxon>Eukaryota</taxon>
        <taxon>Metazoa</taxon>
        <taxon>Chordata</taxon>
        <taxon>Craniata</taxon>
        <taxon>Vertebrata</taxon>
        <taxon>Euteleostomi</taxon>
        <taxon>Mammalia</taxon>
        <taxon>Eutheria</taxon>
        <taxon>Euarchontoglires</taxon>
        <taxon>Glires</taxon>
        <taxon>Rodentia</taxon>
        <taxon>Sciuromorpha</taxon>
        <taxon>Sciuridae</taxon>
        <taxon>Sciurinae</taxon>
        <taxon>Sciurini</taxon>
        <taxon>Sciurus</taxon>
    </lineage>
</organism>
<gene>
    <name evidence="20" type="ORF">SUZIE_124950</name>
</gene>
<dbReference type="CDD" id="cd19141">
    <property type="entry name" value="Aldo_ket_red_shaker"/>
    <property type="match status" value="1"/>
</dbReference>
<evidence type="ECO:0000256" key="5">
    <source>
        <dbReference type="ARBA" id="ARBA00022448"/>
    </source>
</evidence>
<evidence type="ECO:0000256" key="1">
    <source>
        <dbReference type="ARBA" id="ARBA00004413"/>
    </source>
</evidence>
<dbReference type="EMBL" id="JAATJV010212700">
    <property type="protein sequence ID" value="MBZ3873842.1"/>
    <property type="molecule type" value="Genomic_DNA"/>
</dbReference>
<keyword evidence="20" id="KW-0407">Ion channel</keyword>
<keyword evidence="13" id="KW-0472">Membrane</keyword>
<dbReference type="InterPro" id="IPR005399">
    <property type="entry name" value="K_chnl_volt-dep_bsu_KCNAB-rel"/>
</dbReference>
<evidence type="ECO:0000256" key="15">
    <source>
        <dbReference type="ARBA" id="ARBA00032588"/>
    </source>
</evidence>
<keyword evidence="5" id="KW-0813">Transport</keyword>
<feature type="domain" description="NADP-dependent oxidoreductase" evidence="19">
    <location>
        <begin position="186"/>
        <end position="486"/>
    </location>
</feature>
<dbReference type="InterPro" id="IPR005400">
    <property type="entry name" value="K_chnl_volt-dep_bsu_KCNAB1"/>
</dbReference>
<feature type="compositionally biased region" description="Low complexity" evidence="18">
    <location>
        <begin position="86"/>
        <end position="99"/>
    </location>
</feature>
<evidence type="ECO:0000259" key="19">
    <source>
        <dbReference type="Pfam" id="PF00248"/>
    </source>
</evidence>
<comment type="catalytic activity">
    <reaction evidence="17">
        <text>a primary alcohol + NADP(+) = an aldehyde + NADPH + H(+)</text>
        <dbReference type="Rhea" id="RHEA:15937"/>
        <dbReference type="ChEBI" id="CHEBI:15378"/>
        <dbReference type="ChEBI" id="CHEBI:15734"/>
        <dbReference type="ChEBI" id="CHEBI:17478"/>
        <dbReference type="ChEBI" id="CHEBI:57783"/>
        <dbReference type="ChEBI" id="CHEBI:58349"/>
    </reaction>
    <physiologicalReaction direction="right-to-left" evidence="17">
        <dbReference type="Rhea" id="RHEA:15939"/>
    </physiologicalReaction>
</comment>
<dbReference type="AlphaFoldDB" id="A0AA41SW96"/>
<proteinExistence type="inferred from homology"/>
<reference evidence="20" key="1">
    <citation type="submission" date="2020-03" db="EMBL/GenBank/DDBJ databases">
        <title>Studies in the Genomics of Life Span.</title>
        <authorList>
            <person name="Glass D."/>
        </authorList>
    </citation>
    <scope>NUCLEOTIDE SEQUENCE</scope>
    <source>
        <strain evidence="20">SUZIE</strain>
        <tissue evidence="20">Muscle</tissue>
    </source>
</reference>
<evidence type="ECO:0000256" key="9">
    <source>
        <dbReference type="ARBA" id="ARBA00022857"/>
    </source>
</evidence>
<evidence type="ECO:0000256" key="14">
    <source>
        <dbReference type="ARBA" id="ARBA00031439"/>
    </source>
</evidence>
<dbReference type="PANTHER" id="PTHR43150">
    <property type="entry name" value="HYPERKINETIC, ISOFORM M"/>
    <property type="match status" value="1"/>
</dbReference>
<keyword evidence="12" id="KW-0406">Ion transport</keyword>
<evidence type="ECO:0000256" key="16">
    <source>
        <dbReference type="ARBA" id="ARBA00047998"/>
    </source>
</evidence>
<keyword evidence="21" id="KW-1185">Reference proteome</keyword>
<comment type="caution">
    <text evidence="20">The sequence shown here is derived from an EMBL/GenBank/DDBJ whole genome shotgun (WGS) entry which is preliminary data.</text>
</comment>
<evidence type="ECO:0000256" key="2">
    <source>
        <dbReference type="ARBA" id="ARBA00004496"/>
    </source>
</evidence>
<dbReference type="InterPro" id="IPR005983">
    <property type="entry name" value="K_chnl_volt-dep_bsu_KCNAB"/>
</dbReference>
<evidence type="ECO:0000313" key="20">
    <source>
        <dbReference type="EMBL" id="MBZ3873842.1"/>
    </source>
</evidence>
<comment type="similarity">
    <text evidence="3">Belongs to the shaker potassium channel beta subunit family.</text>
</comment>
<keyword evidence="7" id="KW-0963">Cytoplasm</keyword>
<keyword evidence="11" id="KW-0560">Oxidoreductase</keyword>
<evidence type="ECO:0000256" key="8">
    <source>
        <dbReference type="ARBA" id="ARBA00022538"/>
    </source>
</evidence>
<evidence type="ECO:0000256" key="13">
    <source>
        <dbReference type="ARBA" id="ARBA00023136"/>
    </source>
</evidence>
<dbReference type="PANTHER" id="PTHR43150:SF1">
    <property type="entry name" value="VOLTAGE-GATED POTASSIUM CHANNEL SUBUNIT BETA-2"/>
    <property type="match status" value="1"/>
</dbReference>
<evidence type="ECO:0000256" key="6">
    <source>
        <dbReference type="ARBA" id="ARBA00022475"/>
    </source>
</evidence>
<evidence type="ECO:0000256" key="18">
    <source>
        <dbReference type="SAM" id="MobiDB-lite"/>
    </source>
</evidence>
<dbReference type="InterPro" id="IPR036812">
    <property type="entry name" value="NAD(P)_OxRdtase_dom_sf"/>
</dbReference>
<keyword evidence="10" id="KW-0630">Potassium</keyword>
<dbReference type="InterPro" id="IPR023210">
    <property type="entry name" value="NADP_OxRdtase_dom"/>
</dbReference>
<dbReference type="GO" id="GO:0044224">
    <property type="term" value="C:juxtaparanode region of axon"/>
    <property type="evidence" value="ECO:0007669"/>
    <property type="project" value="TreeGrafter"/>
</dbReference>
<feature type="region of interest" description="Disordered" evidence="18">
    <location>
        <begin position="68"/>
        <end position="114"/>
    </location>
</feature>
<dbReference type="PRINTS" id="PR01577">
    <property type="entry name" value="KCNABCHANNEL"/>
</dbReference>
<evidence type="ECO:0000256" key="10">
    <source>
        <dbReference type="ARBA" id="ARBA00022958"/>
    </source>
</evidence>